<dbReference type="PANTHER" id="PTHR46796:SF6">
    <property type="entry name" value="ARAC SUBFAMILY"/>
    <property type="match status" value="1"/>
</dbReference>
<keyword evidence="2" id="KW-0238">DNA-binding</keyword>
<dbReference type="InterPro" id="IPR050204">
    <property type="entry name" value="AraC_XylS_family_regulators"/>
</dbReference>
<sequence>MLVTIETGGSLARFCHRGRTGEWNLTAGSTGYFASGTHLYAQQWQWSRARRVELTLDSAELLWPELAEGPHGAAHWSTDIEFHDDALSAVMQRMAREIAAGCPNGALYAQSLSLGVVMHLRQRSTQTHQRERGQLSTASLDRVTDYILAHLGEDLRLDDLAAIAGYSTPQFTRLFRRSTGCSPLQFVQQQRQIQALALLKQTGLSLAMVAEQVGYSSQSHMSVAFARTGAPSPGMVRREARGRTPG</sequence>
<dbReference type="PROSITE" id="PS01124">
    <property type="entry name" value="HTH_ARAC_FAMILY_2"/>
    <property type="match status" value="1"/>
</dbReference>
<comment type="caution">
    <text evidence="5">The sequence shown here is derived from an EMBL/GenBank/DDBJ whole genome shotgun (WGS) entry which is preliminary data.</text>
</comment>
<dbReference type="InterPro" id="IPR018060">
    <property type="entry name" value="HTH_AraC"/>
</dbReference>
<gene>
    <name evidence="5" type="ORF">AACH11_21805</name>
</gene>
<evidence type="ECO:0000313" key="6">
    <source>
        <dbReference type="Proteomes" id="UP001368500"/>
    </source>
</evidence>
<evidence type="ECO:0000259" key="4">
    <source>
        <dbReference type="PROSITE" id="PS01124"/>
    </source>
</evidence>
<proteinExistence type="predicted"/>
<evidence type="ECO:0000256" key="2">
    <source>
        <dbReference type="ARBA" id="ARBA00023125"/>
    </source>
</evidence>
<dbReference type="SUPFAM" id="SSF46689">
    <property type="entry name" value="Homeodomain-like"/>
    <property type="match status" value="2"/>
</dbReference>
<name>A0ABU9BJA2_9BURK</name>
<feature type="domain" description="HTH araC/xylS-type" evidence="4">
    <location>
        <begin position="141"/>
        <end position="239"/>
    </location>
</feature>
<keyword evidence="6" id="KW-1185">Reference proteome</keyword>
<keyword evidence="1" id="KW-0805">Transcription regulation</keyword>
<dbReference type="Proteomes" id="UP001368500">
    <property type="component" value="Unassembled WGS sequence"/>
</dbReference>
<evidence type="ECO:0000256" key="3">
    <source>
        <dbReference type="ARBA" id="ARBA00023163"/>
    </source>
</evidence>
<dbReference type="PANTHER" id="PTHR46796">
    <property type="entry name" value="HTH-TYPE TRANSCRIPTIONAL ACTIVATOR RHAS-RELATED"/>
    <property type="match status" value="1"/>
</dbReference>
<dbReference type="Gene3D" id="1.10.10.60">
    <property type="entry name" value="Homeodomain-like"/>
    <property type="match status" value="1"/>
</dbReference>
<organism evidence="5 6">
    <name type="scientific">Pseudaquabacterium rugosum</name>
    <dbReference type="NCBI Taxonomy" id="2984194"/>
    <lineage>
        <taxon>Bacteria</taxon>
        <taxon>Pseudomonadati</taxon>
        <taxon>Pseudomonadota</taxon>
        <taxon>Betaproteobacteria</taxon>
        <taxon>Burkholderiales</taxon>
        <taxon>Sphaerotilaceae</taxon>
        <taxon>Pseudaquabacterium</taxon>
    </lineage>
</organism>
<protein>
    <submittedName>
        <fullName evidence="5">AraC family transcriptional regulator</fullName>
    </submittedName>
</protein>
<evidence type="ECO:0000256" key="1">
    <source>
        <dbReference type="ARBA" id="ARBA00023015"/>
    </source>
</evidence>
<dbReference type="InterPro" id="IPR009057">
    <property type="entry name" value="Homeodomain-like_sf"/>
</dbReference>
<dbReference type="Pfam" id="PF12833">
    <property type="entry name" value="HTH_18"/>
    <property type="match status" value="1"/>
</dbReference>
<dbReference type="RefSeq" id="WP_341376387.1">
    <property type="nucleotide sequence ID" value="NZ_JBBUTF010000026.1"/>
</dbReference>
<evidence type="ECO:0000313" key="5">
    <source>
        <dbReference type="EMBL" id="MEK8028603.1"/>
    </source>
</evidence>
<reference evidence="5 6" key="1">
    <citation type="submission" date="2024-04" db="EMBL/GenBank/DDBJ databases">
        <title>Novel species of the genus Ideonella isolated from streams.</title>
        <authorList>
            <person name="Lu H."/>
        </authorList>
    </citation>
    <scope>NUCLEOTIDE SEQUENCE [LARGE SCALE GENOMIC DNA]</scope>
    <source>
        <strain evidence="5 6">BYS139W</strain>
    </source>
</reference>
<keyword evidence="3" id="KW-0804">Transcription</keyword>
<dbReference type="EMBL" id="JBBUTF010000026">
    <property type="protein sequence ID" value="MEK8028603.1"/>
    <property type="molecule type" value="Genomic_DNA"/>
</dbReference>
<dbReference type="SMART" id="SM00342">
    <property type="entry name" value="HTH_ARAC"/>
    <property type="match status" value="1"/>
</dbReference>
<accession>A0ABU9BJA2</accession>